<dbReference type="PANTHER" id="PTHR11358:SF26">
    <property type="entry name" value="GUANIDINO ACID HYDROLASE, MITOCHONDRIAL"/>
    <property type="match status" value="1"/>
</dbReference>
<evidence type="ECO:0000256" key="4">
    <source>
        <dbReference type="PIRSR" id="PIRSR036979-1"/>
    </source>
</evidence>
<dbReference type="CDD" id="cd11593">
    <property type="entry name" value="Agmatinase-like_2"/>
    <property type="match status" value="1"/>
</dbReference>
<name>A0A7C3F210_UNCW3</name>
<feature type="binding site" evidence="4">
    <location>
        <position position="103"/>
    </location>
    <ligand>
        <name>Mn(2+)</name>
        <dbReference type="ChEBI" id="CHEBI:29035"/>
        <label>1</label>
    </ligand>
</feature>
<dbReference type="GO" id="GO:0046872">
    <property type="term" value="F:metal ion binding"/>
    <property type="evidence" value="ECO:0007669"/>
    <property type="project" value="UniProtKB-KW"/>
</dbReference>
<dbReference type="EMBL" id="DSLG01000002">
    <property type="protein sequence ID" value="HEA86517.1"/>
    <property type="molecule type" value="Genomic_DNA"/>
</dbReference>
<gene>
    <name evidence="7" type="primary">speB</name>
    <name evidence="6" type="ORF">ENP62_03305</name>
    <name evidence="5" type="ORF">ENP94_00720</name>
    <name evidence="7" type="ORF">ENS16_04675</name>
</gene>
<evidence type="ECO:0000256" key="3">
    <source>
        <dbReference type="ARBA" id="ARBA00022801"/>
    </source>
</evidence>
<accession>A0A7C3F210</accession>
<dbReference type="InterPro" id="IPR005925">
    <property type="entry name" value="Agmatinase-rel"/>
</dbReference>
<evidence type="ECO:0000313" key="6">
    <source>
        <dbReference type="EMBL" id="HEE18561.1"/>
    </source>
</evidence>
<dbReference type="NCBIfam" id="TIGR01230">
    <property type="entry name" value="agmatinase"/>
    <property type="match status" value="1"/>
</dbReference>
<dbReference type="Gene3D" id="3.40.800.10">
    <property type="entry name" value="Ureohydrolase domain"/>
    <property type="match status" value="1"/>
</dbReference>
<feature type="binding site" evidence="4">
    <location>
        <position position="126"/>
    </location>
    <ligand>
        <name>Mn(2+)</name>
        <dbReference type="ChEBI" id="CHEBI:29035"/>
        <label>2</label>
    </ligand>
</feature>
<dbReference type="InterPro" id="IPR023696">
    <property type="entry name" value="Ureohydrolase_dom_sf"/>
</dbReference>
<protein>
    <submittedName>
        <fullName evidence="7">Agmatinase</fullName>
        <ecNumber evidence="7">3.5.3.11</ecNumber>
    </submittedName>
</protein>
<evidence type="ECO:0000313" key="5">
    <source>
        <dbReference type="EMBL" id="HEA86517.1"/>
    </source>
</evidence>
<organism evidence="7">
    <name type="scientific">candidate division WOR-3 bacterium</name>
    <dbReference type="NCBI Taxonomy" id="2052148"/>
    <lineage>
        <taxon>Bacteria</taxon>
        <taxon>Bacteria division WOR-3</taxon>
    </lineage>
</organism>
<dbReference type="EMBL" id="DSTU01000006">
    <property type="protein sequence ID" value="HFJ53967.1"/>
    <property type="molecule type" value="Genomic_DNA"/>
</dbReference>
<dbReference type="InterPro" id="IPR006035">
    <property type="entry name" value="Ureohydrolase"/>
</dbReference>
<dbReference type="PIRSF" id="PIRSF036979">
    <property type="entry name" value="Arginase"/>
    <property type="match status" value="1"/>
</dbReference>
<evidence type="ECO:0000313" key="7">
    <source>
        <dbReference type="EMBL" id="HFJ53967.1"/>
    </source>
</evidence>
<feature type="binding site" evidence="4">
    <location>
        <position position="205"/>
    </location>
    <ligand>
        <name>Mn(2+)</name>
        <dbReference type="ChEBI" id="CHEBI:29035"/>
        <label>1</label>
    </ligand>
</feature>
<dbReference type="PANTHER" id="PTHR11358">
    <property type="entry name" value="ARGINASE/AGMATINASE"/>
    <property type="match status" value="1"/>
</dbReference>
<feature type="binding site" evidence="4">
    <location>
        <position position="203"/>
    </location>
    <ligand>
        <name>Mn(2+)</name>
        <dbReference type="ChEBI" id="CHEBI:29035"/>
        <label>1</label>
    </ligand>
</feature>
<proteinExistence type="inferred from homology"/>
<evidence type="ECO:0000256" key="1">
    <source>
        <dbReference type="ARBA" id="ARBA00009227"/>
    </source>
</evidence>
<dbReference type="EC" id="3.5.3.11" evidence="7"/>
<keyword evidence="3 7" id="KW-0378">Hydrolase</keyword>
<keyword evidence="2 4" id="KW-0479">Metal-binding</keyword>
<reference evidence="7" key="1">
    <citation type="journal article" date="2020" name="mSystems">
        <title>Genome- and Community-Level Interaction Insights into Carbon Utilization and Element Cycling Functions of Hydrothermarchaeota in Hydrothermal Sediment.</title>
        <authorList>
            <person name="Zhou Z."/>
            <person name="Liu Y."/>
            <person name="Xu W."/>
            <person name="Pan J."/>
            <person name="Luo Z.H."/>
            <person name="Li M."/>
        </authorList>
    </citation>
    <scope>NUCLEOTIDE SEQUENCE [LARGE SCALE GENOMIC DNA]</scope>
    <source>
        <strain evidence="6">SpSt-236</strain>
        <strain evidence="5">SpSt-265</strain>
        <strain evidence="7">SpSt-465</strain>
    </source>
</reference>
<dbReference type="SUPFAM" id="SSF52768">
    <property type="entry name" value="Arginase/deacetylase"/>
    <property type="match status" value="1"/>
</dbReference>
<comment type="cofactor">
    <cofactor evidence="4">
        <name>Mn(2+)</name>
        <dbReference type="ChEBI" id="CHEBI:29035"/>
    </cofactor>
    <text evidence="4">Binds 2 manganese ions per subunit.</text>
</comment>
<keyword evidence="4" id="KW-0464">Manganese</keyword>
<comment type="similarity">
    <text evidence="1">Belongs to the arginase family. Agmatinase subfamily.</text>
</comment>
<dbReference type="PROSITE" id="PS51409">
    <property type="entry name" value="ARGINASE_2"/>
    <property type="match status" value="1"/>
</dbReference>
<dbReference type="AlphaFoldDB" id="A0A7C3F210"/>
<dbReference type="GO" id="GO:0033389">
    <property type="term" value="P:putrescine biosynthetic process from arginine, via agmatine"/>
    <property type="evidence" value="ECO:0007669"/>
    <property type="project" value="TreeGrafter"/>
</dbReference>
<feature type="binding site" evidence="4">
    <location>
        <position position="130"/>
    </location>
    <ligand>
        <name>Mn(2+)</name>
        <dbReference type="ChEBI" id="CHEBI:29035"/>
        <label>1</label>
    </ligand>
</feature>
<sequence>MANFFASSSLPDAQVVVIGMPLDRTSSYIPGTRFGPAVARLGTANIESFSPYLRRDVSAVRVFDAGDLEFTFEEPAAPEALIRKNTAATYRAGKKQLAIGGEHSITPFIIADLSQRFPDLCVLQFDAHSDLRDEFLGEPNSHATAMKRVLDYIPRENLFQLGIRSFSHPDELGLSNLFPFEVLAPIATVREKIGSRPLYITLDIDVLDTGVMPEVQTPQPGGCSYSELVRALAGLQGRNIIGADLVEFCPRNHTATAAAATVAELIRELILLLSIETKV</sequence>
<feature type="binding site" evidence="4">
    <location>
        <position position="128"/>
    </location>
    <ligand>
        <name>Mn(2+)</name>
        <dbReference type="ChEBI" id="CHEBI:29035"/>
        <label>1</label>
    </ligand>
</feature>
<dbReference type="Pfam" id="PF00491">
    <property type="entry name" value="Arginase"/>
    <property type="match status" value="1"/>
</dbReference>
<dbReference type="GO" id="GO:0008783">
    <property type="term" value="F:agmatinase activity"/>
    <property type="evidence" value="ECO:0007669"/>
    <property type="project" value="UniProtKB-EC"/>
</dbReference>
<evidence type="ECO:0000256" key="2">
    <source>
        <dbReference type="ARBA" id="ARBA00022723"/>
    </source>
</evidence>
<dbReference type="EMBL" id="DSKA01000240">
    <property type="protein sequence ID" value="HEE18561.1"/>
    <property type="molecule type" value="Genomic_DNA"/>
</dbReference>
<comment type="caution">
    <text evidence="7">The sequence shown here is derived from an EMBL/GenBank/DDBJ whole genome shotgun (WGS) entry which is preliminary data.</text>
</comment>